<gene>
    <name evidence="1" type="ORF">T02_5080</name>
</gene>
<feature type="non-terminal residue" evidence="1">
    <location>
        <position position="1"/>
    </location>
</feature>
<dbReference type="AlphaFoldDB" id="A0A0V1KMW3"/>
<sequence>MGLLYYTCIETENFHHELTISEILVYRRHRLNTVTLNKTAISQYVNPPNPSMPNDMDLDWDNKWEI</sequence>
<dbReference type="EMBL" id="JYDW01000378">
    <property type="protein sequence ID" value="KRZ48669.1"/>
    <property type="molecule type" value="Genomic_DNA"/>
</dbReference>
<keyword evidence="2" id="KW-1185">Reference proteome</keyword>
<comment type="caution">
    <text evidence="1">The sequence shown here is derived from an EMBL/GenBank/DDBJ whole genome shotgun (WGS) entry which is preliminary data.</text>
</comment>
<protein>
    <submittedName>
        <fullName evidence="1">Uncharacterized protein</fullName>
    </submittedName>
</protein>
<organism evidence="1 2">
    <name type="scientific">Trichinella nativa</name>
    <dbReference type="NCBI Taxonomy" id="6335"/>
    <lineage>
        <taxon>Eukaryota</taxon>
        <taxon>Metazoa</taxon>
        <taxon>Ecdysozoa</taxon>
        <taxon>Nematoda</taxon>
        <taxon>Enoplea</taxon>
        <taxon>Dorylaimia</taxon>
        <taxon>Trichinellida</taxon>
        <taxon>Trichinellidae</taxon>
        <taxon>Trichinella</taxon>
    </lineage>
</organism>
<evidence type="ECO:0000313" key="2">
    <source>
        <dbReference type="Proteomes" id="UP000054721"/>
    </source>
</evidence>
<reference evidence="1 2" key="1">
    <citation type="submission" date="2015-05" db="EMBL/GenBank/DDBJ databases">
        <title>Evolution of Trichinella species and genotypes.</title>
        <authorList>
            <person name="Korhonen P.K."/>
            <person name="Edoardo P."/>
            <person name="Giuseppe L.R."/>
            <person name="Gasser R.B."/>
        </authorList>
    </citation>
    <scope>NUCLEOTIDE SEQUENCE [LARGE SCALE GENOMIC DNA]</scope>
    <source>
        <strain evidence="1">ISS10</strain>
    </source>
</reference>
<evidence type="ECO:0000313" key="1">
    <source>
        <dbReference type="EMBL" id="KRZ48669.1"/>
    </source>
</evidence>
<accession>A0A0V1KMW3</accession>
<proteinExistence type="predicted"/>
<name>A0A0V1KMW3_9BILA</name>
<dbReference type="Proteomes" id="UP000054721">
    <property type="component" value="Unassembled WGS sequence"/>
</dbReference>